<dbReference type="RefSeq" id="WP_116857601.1">
    <property type="nucleotide sequence ID" value="NZ_QTJV01000020.1"/>
</dbReference>
<comment type="caution">
    <text evidence="1">The sequence shown here is derived from an EMBL/GenBank/DDBJ whole genome shotgun (WGS) entry which is preliminary data.</text>
</comment>
<evidence type="ECO:0000313" key="1">
    <source>
        <dbReference type="EMBL" id="RFM30668.1"/>
    </source>
</evidence>
<dbReference type="Proteomes" id="UP000261174">
    <property type="component" value="Unassembled WGS sequence"/>
</dbReference>
<proteinExistence type="predicted"/>
<reference evidence="1 2" key="1">
    <citation type="submission" date="2018-08" db="EMBL/GenBank/DDBJ databases">
        <title>Chitinophaga sp. K20C18050901, a novel bacterium isolated from forest soil.</title>
        <authorList>
            <person name="Wang C."/>
        </authorList>
    </citation>
    <scope>NUCLEOTIDE SEQUENCE [LARGE SCALE GENOMIC DNA]</scope>
    <source>
        <strain evidence="1 2">K20C18050901</strain>
    </source>
</reference>
<dbReference type="EMBL" id="QTJV01000020">
    <property type="protein sequence ID" value="RFM30668.1"/>
    <property type="molecule type" value="Genomic_DNA"/>
</dbReference>
<sequence length="205" mass="23930">MRWIFTLLISTALYGQSSSLDEINIKWNKRTLSDMAAQLKSEIDDPKLYYRDSINYLNYLEMLSVDSIDEISDRFTFLKNVSLSYPNFFNDYYVIELTKLGELLRTYKFIVEVNENHTVNVYGFLRIAGDWKSVGISKGIKLELRELNEIIVDNKGLNIEKIIVSHFKVDNVLLSKYFGPFTLPGGNFISKVLSMYLSSYERYYN</sequence>
<organism evidence="1 2">
    <name type="scientific">Chitinophaga silvisoli</name>
    <dbReference type="NCBI Taxonomy" id="2291814"/>
    <lineage>
        <taxon>Bacteria</taxon>
        <taxon>Pseudomonadati</taxon>
        <taxon>Bacteroidota</taxon>
        <taxon>Chitinophagia</taxon>
        <taxon>Chitinophagales</taxon>
        <taxon>Chitinophagaceae</taxon>
        <taxon>Chitinophaga</taxon>
    </lineage>
</organism>
<gene>
    <name evidence="1" type="ORF">DXN04_32515</name>
</gene>
<keyword evidence="2" id="KW-1185">Reference proteome</keyword>
<dbReference type="OrthoDB" id="681844at2"/>
<dbReference type="AlphaFoldDB" id="A0A3E1NSD0"/>
<protein>
    <submittedName>
        <fullName evidence="1">Uncharacterized protein</fullName>
    </submittedName>
</protein>
<accession>A0A3E1NSD0</accession>
<name>A0A3E1NSD0_9BACT</name>
<evidence type="ECO:0000313" key="2">
    <source>
        <dbReference type="Proteomes" id="UP000261174"/>
    </source>
</evidence>